<evidence type="ECO:0000313" key="3">
    <source>
        <dbReference type="Proteomes" id="UP001629214"/>
    </source>
</evidence>
<feature type="transmembrane region" description="Helical" evidence="1">
    <location>
        <begin position="159"/>
        <end position="177"/>
    </location>
</feature>
<feature type="transmembrane region" description="Helical" evidence="1">
    <location>
        <begin position="127"/>
        <end position="147"/>
    </location>
</feature>
<keyword evidence="3" id="KW-1185">Reference proteome</keyword>
<dbReference type="Proteomes" id="UP001629214">
    <property type="component" value="Unassembled WGS sequence"/>
</dbReference>
<dbReference type="EMBL" id="JAQQFR010000004">
    <property type="protein sequence ID" value="MFL9878416.1"/>
    <property type="molecule type" value="Genomic_DNA"/>
</dbReference>
<sequence length="183" mass="20366">MRINVLRQACCSADDQINRLDAVYEVDSKATMETLLGKICESDFLQYSSTHDRLSVEIDDRQVAEVFPSAPPVWMADVGPETPVKWLVGDRTLHFVFRLKDRYVDTSRNANPPATASIAVSAREHSAYGVMGALAAFGFAWVALNTVLESYFLDDAEKWPISLLATLAGFIIGRTVHRSKTRL</sequence>
<keyword evidence="1" id="KW-1133">Transmembrane helix</keyword>
<reference evidence="2 3" key="1">
    <citation type="journal article" date="2024" name="Chem. Sci.">
        <title>Discovery of megapolipeptins by genome mining of a Burkholderiales bacteria collection.</title>
        <authorList>
            <person name="Paulo B.S."/>
            <person name="Recchia M.J.J."/>
            <person name="Lee S."/>
            <person name="Fergusson C.H."/>
            <person name="Romanowski S.B."/>
            <person name="Hernandez A."/>
            <person name="Krull N."/>
            <person name="Liu D.Y."/>
            <person name="Cavanagh H."/>
            <person name="Bos A."/>
            <person name="Gray C.A."/>
            <person name="Murphy B.T."/>
            <person name="Linington R.G."/>
            <person name="Eustaquio A.S."/>
        </authorList>
    </citation>
    <scope>NUCLEOTIDE SEQUENCE [LARGE SCALE GENOMIC DNA]</scope>
    <source>
        <strain evidence="2 3">RL21-008-BIB-B</strain>
    </source>
</reference>
<accession>A0ABW8Z7N9</accession>
<protein>
    <submittedName>
        <fullName evidence="2">Uncharacterized protein</fullName>
    </submittedName>
</protein>
<organism evidence="2 3">
    <name type="scientific">Herbaspirillum rhizosphaerae</name>
    <dbReference type="NCBI Taxonomy" id="346179"/>
    <lineage>
        <taxon>Bacteria</taxon>
        <taxon>Pseudomonadati</taxon>
        <taxon>Pseudomonadota</taxon>
        <taxon>Betaproteobacteria</taxon>
        <taxon>Burkholderiales</taxon>
        <taxon>Oxalobacteraceae</taxon>
        <taxon>Herbaspirillum</taxon>
    </lineage>
</organism>
<name>A0ABW8Z7N9_9BURK</name>
<gene>
    <name evidence="2" type="ORF">PQR63_08490</name>
</gene>
<keyword evidence="1" id="KW-0472">Membrane</keyword>
<keyword evidence="1" id="KW-0812">Transmembrane</keyword>
<comment type="caution">
    <text evidence="2">The sequence shown here is derived from an EMBL/GenBank/DDBJ whole genome shotgun (WGS) entry which is preliminary data.</text>
</comment>
<dbReference type="RefSeq" id="WP_408167342.1">
    <property type="nucleotide sequence ID" value="NZ_JAQQFR010000004.1"/>
</dbReference>
<evidence type="ECO:0000256" key="1">
    <source>
        <dbReference type="SAM" id="Phobius"/>
    </source>
</evidence>
<evidence type="ECO:0000313" key="2">
    <source>
        <dbReference type="EMBL" id="MFL9878416.1"/>
    </source>
</evidence>
<proteinExistence type="predicted"/>